<dbReference type="InterPro" id="IPR013897">
    <property type="entry name" value="Duc1"/>
</dbReference>
<evidence type="ECO:0000259" key="2">
    <source>
        <dbReference type="Pfam" id="PF08588"/>
    </source>
</evidence>
<gene>
    <name evidence="3" type="ORF">ACHAXA_006600</name>
</gene>
<dbReference type="EMBL" id="JALLPB020000712">
    <property type="protein sequence ID" value="KAL3806884.1"/>
    <property type="molecule type" value="Genomic_DNA"/>
</dbReference>
<reference evidence="3 4" key="1">
    <citation type="submission" date="2024-10" db="EMBL/GenBank/DDBJ databases">
        <title>Updated reference genomes for cyclostephanoid diatoms.</title>
        <authorList>
            <person name="Roberts W.R."/>
            <person name="Alverson A.J."/>
        </authorList>
    </citation>
    <scope>NUCLEOTIDE SEQUENCE [LARGE SCALE GENOMIC DNA]</scope>
    <source>
        <strain evidence="3 4">AJA228-03</strain>
    </source>
</reference>
<dbReference type="PANTHER" id="PTHR34826:SF2">
    <property type="entry name" value="UPF0590 PROTEIN C409.17C"/>
    <property type="match status" value="1"/>
</dbReference>
<feature type="region of interest" description="Disordered" evidence="1">
    <location>
        <begin position="336"/>
        <end position="359"/>
    </location>
</feature>
<evidence type="ECO:0000313" key="3">
    <source>
        <dbReference type="EMBL" id="KAL3806884.1"/>
    </source>
</evidence>
<dbReference type="Proteomes" id="UP001530377">
    <property type="component" value="Unassembled WGS sequence"/>
</dbReference>
<dbReference type="Pfam" id="PF08588">
    <property type="entry name" value="Duc1"/>
    <property type="match status" value="2"/>
</dbReference>
<comment type="caution">
    <text evidence="3">The sequence shown here is derived from an EMBL/GenBank/DDBJ whole genome shotgun (WGS) entry which is preliminary data.</text>
</comment>
<feature type="compositionally biased region" description="Basic residues" evidence="1">
    <location>
        <begin position="343"/>
        <end position="354"/>
    </location>
</feature>
<organism evidence="3 4">
    <name type="scientific">Cyclostephanos tholiformis</name>
    <dbReference type="NCBI Taxonomy" id="382380"/>
    <lineage>
        <taxon>Eukaryota</taxon>
        <taxon>Sar</taxon>
        <taxon>Stramenopiles</taxon>
        <taxon>Ochrophyta</taxon>
        <taxon>Bacillariophyta</taxon>
        <taxon>Coscinodiscophyceae</taxon>
        <taxon>Thalassiosirophycidae</taxon>
        <taxon>Stephanodiscales</taxon>
        <taxon>Stephanodiscaceae</taxon>
        <taxon>Cyclostephanos</taxon>
    </lineage>
</organism>
<dbReference type="AlphaFoldDB" id="A0ABD3R2M2"/>
<sequence>MERISSFARSLARVYVSSPTKDAFPDEEHISDAASTRKFSSIEASTDVDETIVSSTVIEFHEYYPEHIDEPASTLHSDDGVEHGICDNFLSKMMEMIPCPPPNRLGNIERISDDGRTDNDYYDARITTIECILRQTVCEDIDEFIDPASSLLIDNEHMSSNEMMLPPSEWIHDPLLFVATPGSGTRICRIRCAADPSYHECPESVPCVSDDNFDKDQLIQLPINNGKEYPSQCRVIDFETNLFSGTALLRIRPPNDCRKNGIDVDKDSTTKYDYFGKHNRKFQLVIRGKFKAGVIMADCMSGILLDHHLATKSDCSNIDCVKEVPFFCESEGTVKNVDDSSDKRKRLRLKRGKSTHSDSLPSKWALRAAVKVAEVFSPRMDADLECAHPRILSPLCSTAQTIIVSRKSGEEGVSPLLDAPLAEPPPHSDASFIKDLKKFSAKDHNNDTTYRVQQRKAAFYEVYDAHIDSHTNGSSRVNTSPCFDPGAEYTFEFLQHLVDYNDLSLDLGKVIGKVKLGGALRGQPARFVSAVKQRKSTNPSPDGSQWNPENLDFIWSFDLWHKSLLLEGS</sequence>
<evidence type="ECO:0000313" key="4">
    <source>
        <dbReference type="Proteomes" id="UP001530377"/>
    </source>
</evidence>
<protein>
    <recommendedName>
        <fullName evidence="2">Domain of unknown function at the cortex 1 domain-containing protein</fullName>
    </recommendedName>
</protein>
<feature type="domain" description="Domain of unknown function at the cortex 1" evidence="2">
    <location>
        <begin position="360"/>
        <end position="560"/>
    </location>
</feature>
<name>A0ABD3R2M2_9STRA</name>
<keyword evidence="4" id="KW-1185">Reference proteome</keyword>
<dbReference type="PANTHER" id="PTHR34826">
    <property type="entry name" value="UPF0590 PROTEIN C409.17C"/>
    <property type="match status" value="1"/>
</dbReference>
<evidence type="ECO:0000256" key="1">
    <source>
        <dbReference type="SAM" id="MobiDB-lite"/>
    </source>
</evidence>
<accession>A0ABD3R2M2</accession>
<proteinExistence type="predicted"/>
<feature type="domain" description="Domain of unknown function at the cortex 1" evidence="2">
    <location>
        <begin position="230"/>
        <end position="308"/>
    </location>
</feature>